<sequence>MRHVSHTSTVHTNTIVYLHQIEIKPTPVSSKYILFGPFLHNLIIPTSINNPNTQFFNQRYVFVRIVWYYCIYLTRYIV</sequence>
<protein>
    <submittedName>
        <fullName evidence="1">Uncharacterized protein</fullName>
    </submittedName>
</protein>
<evidence type="ECO:0000313" key="1">
    <source>
        <dbReference type="EMBL" id="KAK1418535.1"/>
    </source>
</evidence>
<reference evidence="1" key="1">
    <citation type="journal article" date="2023" name="bioRxiv">
        <title>Improved chromosome-level genome assembly for marigold (Tagetes erecta).</title>
        <authorList>
            <person name="Jiang F."/>
            <person name="Yuan L."/>
            <person name="Wang S."/>
            <person name="Wang H."/>
            <person name="Xu D."/>
            <person name="Wang A."/>
            <person name="Fan W."/>
        </authorList>
    </citation>
    <scope>NUCLEOTIDE SEQUENCE</scope>
    <source>
        <strain evidence="1">WSJ</strain>
        <tissue evidence="1">Leaf</tissue>
    </source>
</reference>
<dbReference type="EMBL" id="JAUHHV010000007">
    <property type="protein sequence ID" value="KAK1418535.1"/>
    <property type="molecule type" value="Genomic_DNA"/>
</dbReference>
<keyword evidence="2" id="KW-1185">Reference proteome</keyword>
<proteinExistence type="predicted"/>
<gene>
    <name evidence="1" type="ORF">QVD17_27680</name>
</gene>
<organism evidence="1 2">
    <name type="scientific">Tagetes erecta</name>
    <name type="common">African marigold</name>
    <dbReference type="NCBI Taxonomy" id="13708"/>
    <lineage>
        <taxon>Eukaryota</taxon>
        <taxon>Viridiplantae</taxon>
        <taxon>Streptophyta</taxon>
        <taxon>Embryophyta</taxon>
        <taxon>Tracheophyta</taxon>
        <taxon>Spermatophyta</taxon>
        <taxon>Magnoliopsida</taxon>
        <taxon>eudicotyledons</taxon>
        <taxon>Gunneridae</taxon>
        <taxon>Pentapetalae</taxon>
        <taxon>asterids</taxon>
        <taxon>campanulids</taxon>
        <taxon>Asterales</taxon>
        <taxon>Asteraceae</taxon>
        <taxon>Asteroideae</taxon>
        <taxon>Heliantheae alliance</taxon>
        <taxon>Tageteae</taxon>
        <taxon>Tagetes</taxon>
    </lineage>
</organism>
<evidence type="ECO:0000313" key="2">
    <source>
        <dbReference type="Proteomes" id="UP001229421"/>
    </source>
</evidence>
<accession>A0AAD8K8Y2</accession>
<dbReference type="Proteomes" id="UP001229421">
    <property type="component" value="Unassembled WGS sequence"/>
</dbReference>
<comment type="caution">
    <text evidence="1">The sequence shown here is derived from an EMBL/GenBank/DDBJ whole genome shotgun (WGS) entry which is preliminary data.</text>
</comment>
<dbReference type="AlphaFoldDB" id="A0AAD8K8Y2"/>
<name>A0AAD8K8Y2_TARER</name>